<evidence type="ECO:0000313" key="2">
    <source>
        <dbReference type="RefSeq" id="XP_033459519.1"/>
    </source>
</evidence>
<proteinExistence type="predicted"/>
<protein>
    <submittedName>
        <fullName evidence="2">Uncharacterized protein</fullName>
    </submittedName>
</protein>
<dbReference type="Proteomes" id="UP000504637">
    <property type="component" value="Unplaced"/>
</dbReference>
<accession>A0A6J3M3K6</accession>
<name>A0A6J3M3K6_9PEZI</name>
<evidence type="ECO:0000313" key="1">
    <source>
        <dbReference type="Proteomes" id="UP000504637"/>
    </source>
</evidence>
<dbReference type="Gene3D" id="3.40.50.150">
    <property type="entry name" value="Vaccinia Virus protein VP39"/>
    <property type="match status" value="1"/>
</dbReference>
<dbReference type="GO" id="GO:0008757">
    <property type="term" value="F:S-adenosylmethionine-dependent methyltransferase activity"/>
    <property type="evidence" value="ECO:0007669"/>
    <property type="project" value="UniProtKB-ARBA"/>
</dbReference>
<dbReference type="InterPro" id="IPR029063">
    <property type="entry name" value="SAM-dependent_MTases_sf"/>
</dbReference>
<dbReference type="PANTHER" id="PTHR14614">
    <property type="entry name" value="HEPATOCELLULAR CARCINOMA-ASSOCIATED ANTIGEN"/>
    <property type="match status" value="1"/>
</dbReference>
<dbReference type="OrthoDB" id="194386at2759"/>
<dbReference type="SUPFAM" id="SSF53335">
    <property type="entry name" value="S-adenosyl-L-methionine-dependent methyltransferases"/>
    <property type="match status" value="1"/>
</dbReference>
<dbReference type="RefSeq" id="XP_033459519.1">
    <property type="nucleotide sequence ID" value="XM_033602258.1"/>
</dbReference>
<dbReference type="Pfam" id="PF10294">
    <property type="entry name" value="Methyltransf_16"/>
    <property type="match status" value="1"/>
</dbReference>
<dbReference type="AlphaFoldDB" id="A0A6J3M3K6"/>
<dbReference type="PANTHER" id="PTHR14614:SF130">
    <property type="entry name" value="PROTEIN-LYSINE N-METHYLTRANSFERASE EEF2KMT"/>
    <property type="match status" value="1"/>
</dbReference>
<organism evidence="2">
    <name type="scientific">Dissoconium aciculare CBS 342.82</name>
    <dbReference type="NCBI Taxonomy" id="1314786"/>
    <lineage>
        <taxon>Eukaryota</taxon>
        <taxon>Fungi</taxon>
        <taxon>Dikarya</taxon>
        <taxon>Ascomycota</taxon>
        <taxon>Pezizomycotina</taxon>
        <taxon>Dothideomycetes</taxon>
        <taxon>Dothideomycetidae</taxon>
        <taxon>Mycosphaerellales</taxon>
        <taxon>Dissoconiaceae</taxon>
        <taxon>Dissoconium</taxon>
    </lineage>
</organism>
<dbReference type="GO" id="GO:0005737">
    <property type="term" value="C:cytoplasm"/>
    <property type="evidence" value="ECO:0007669"/>
    <property type="project" value="TreeGrafter"/>
</dbReference>
<dbReference type="GeneID" id="54360058"/>
<dbReference type="InterPro" id="IPR019410">
    <property type="entry name" value="Methyltransf_16"/>
</dbReference>
<dbReference type="CDD" id="cd02440">
    <property type="entry name" value="AdoMet_MTases"/>
    <property type="match status" value="1"/>
</dbReference>
<reference evidence="2" key="3">
    <citation type="submission" date="2025-08" db="UniProtKB">
        <authorList>
            <consortium name="RefSeq"/>
        </authorList>
    </citation>
    <scope>IDENTIFICATION</scope>
    <source>
        <strain evidence="2">CBS 342.82</strain>
    </source>
</reference>
<keyword evidence="1" id="KW-1185">Reference proteome</keyword>
<reference evidence="2" key="1">
    <citation type="submission" date="2020-01" db="EMBL/GenBank/DDBJ databases">
        <authorList>
            <consortium name="DOE Joint Genome Institute"/>
            <person name="Haridas S."/>
            <person name="Albert R."/>
            <person name="Binder M."/>
            <person name="Bloem J."/>
            <person name="Labutti K."/>
            <person name="Salamov A."/>
            <person name="Andreopoulos B."/>
            <person name="Baker S.E."/>
            <person name="Barry K."/>
            <person name="Bills G."/>
            <person name="Bluhm B.H."/>
            <person name="Cannon C."/>
            <person name="Castanera R."/>
            <person name="Culley D.E."/>
            <person name="Daum C."/>
            <person name="Ezra D."/>
            <person name="Gonzalez J.B."/>
            <person name="Henrissat B."/>
            <person name="Kuo A."/>
            <person name="Liang C."/>
            <person name="Lipzen A."/>
            <person name="Lutzoni F."/>
            <person name="Magnuson J."/>
            <person name="Mondo S."/>
            <person name="Nolan M."/>
            <person name="Ohm R."/>
            <person name="Pangilinan J."/>
            <person name="Park H.-J."/>
            <person name="Ramirez L."/>
            <person name="Alfaro M."/>
            <person name="Sun H."/>
            <person name="Tritt A."/>
            <person name="Yoshinaga Y."/>
            <person name="Zwiers L.-H."/>
            <person name="Turgeon B.G."/>
            <person name="Goodwin S.B."/>
            <person name="Spatafora J.W."/>
            <person name="Crous P.W."/>
            <person name="Grigoriev I.V."/>
        </authorList>
    </citation>
    <scope>NUCLEOTIDE SEQUENCE</scope>
    <source>
        <strain evidence="2">CBS 342.82</strain>
    </source>
</reference>
<gene>
    <name evidence="2" type="ORF">K489DRAFT_340225</name>
</gene>
<sequence length="342" mass="39032">MDAGLAVFRRQYLQCLEPDFLAWPDPLLLKEEDVQRWLYEQLFDTDQISRLPPERYQFRVLKPLVTKIERSIRDPEEDDISDDLMTRLSTLIASNLPTESAAVQQKTYVTFTCLRESESSQSESNDEPTITLLERRYLISGSNTTGFRTWEAALHLGSYLLTEEGRSLVKDKNILELGAGTGFLSLLCAKHLGARHITSTDGDEGVVEALKENAFLNELHDESYFQSSVFRWGRGIVGSWVEEDFASWPYDLVIGADITYEKQAISALVATLRMLFQMKPDIQVLIAGAVRNWDTFNTFTSACQSNNFRITDLQFPAKMMREQSSLFYATACPLKILRIEHQ</sequence>
<reference evidence="2" key="2">
    <citation type="submission" date="2020-04" db="EMBL/GenBank/DDBJ databases">
        <authorList>
            <consortium name="NCBI Genome Project"/>
        </authorList>
    </citation>
    <scope>NUCLEOTIDE SEQUENCE</scope>
    <source>
        <strain evidence="2">CBS 342.82</strain>
    </source>
</reference>